<sequence>MTPEKPKRSDLLKSMRDLKRKMRLRYNFQNKESGSISKFRLPSTWMPRPAYSNHLENYLEATLTEIASLPIRNAKSNIKKAEMFALKAIRNDRSLIVKPFDKGRGIAILNRSDYRAEIERQLQSHHYERVPSDITPETVQIVKGTLQDLFHRDEIDEQTFKYLNPQNHKIRTPVIYVLPKIHKAPPANSKFAGRPIISGNGSPTEKNIGICGLFFASHCYATKHLCERH</sequence>
<gene>
    <name evidence="1" type="ORF">HOLleu_38891</name>
</gene>
<evidence type="ECO:0000313" key="1">
    <source>
        <dbReference type="EMBL" id="KAJ8021632.1"/>
    </source>
</evidence>
<dbReference type="AlphaFoldDB" id="A0A9Q1BEG4"/>
<keyword evidence="2" id="KW-1185">Reference proteome</keyword>
<dbReference type="Proteomes" id="UP001152320">
    <property type="component" value="Chromosome 21"/>
</dbReference>
<accession>A0A9Q1BEG4</accession>
<dbReference type="EMBL" id="JAIZAY010000021">
    <property type="protein sequence ID" value="KAJ8021632.1"/>
    <property type="molecule type" value="Genomic_DNA"/>
</dbReference>
<name>A0A9Q1BEG4_HOLLE</name>
<proteinExistence type="predicted"/>
<reference evidence="1" key="1">
    <citation type="submission" date="2021-10" db="EMBL/GenBank/DDBJ databases">
        <title>Tropical sea cucumber genome reveals ecological adaptation and Cuvierian tubules defense mechanism.</title>
        <authorList>
            <person name="Chen T."/>
        </authorList>
    </citation>
    <scope>NUCLEOTIDE SEQUENCE</scope>
    <source>
        <strain evidence="1">Nanhai2018</strain>
        <tissue evidence="1">Muscle</tissue>
    </source>
</reference>
<protein>
    <submittedName>
        <fullName evidence="1">Uncharacterized protein</fullName>
    </submittedName>
</protein>
<organism evidence="1 2">
    <name type="scientific">Holothuria leucospilota</name>
    <name type="common">Black long sea cucumber</name>
    <name type="synonym">Mertensiothuria leucospilota</name>
    <dbReference type="NCBI Taxonomy" id="206669"/>
    <lineage>
        <taxon>Eukaryota</taxon>
        <taxon>Metazoa</taxon>
        <taxon>Echinodermata</taxon>
        <taxon>Eleutherozoa</taxon>
        <taxon>Echinozoa</taxon>
        <taxon>Holothuroidea</taxon>
        <taxon>Aspidochirotacea</taxon>
        <taxon>Aspidochirotida</taxon>
        <taxon>Holothuriidae</taxon>
        <taxon>Holothuria</taxon>
    </lineage>
</organism>
<evidence type="ECO:0000313" key="2">
    <source>
        <dbReference type="Proteomes" id="UP001152320"/>
    </source>
</evidence>
<comment type="caution">
    <text evidence="1">The sequence shown here is derived from an EMBL/GenBank/DDBJ whole genome shotgun (WGS) entry which is preliminary data.</text>
</comment>